<dbReference type="GO" id="GO:0008270">
    <property type="term" value="F:zinc ion binding"/>
    <property type="evidence" value="ECO:0007669"/>
    <property type="project" value="InterPro"/>
</dbReference>
<dbReference type="Gene3D" id="3.20.20.140">
    <property type="entry name" value="Metal-dependent hydrolases"/>
    <property type="match status" value="1"/>
</dbReference>
<dbReference type="EMBL" id="CAFBLH010000025">
    <property type="protein sequence ID" value="CAB4869251.1"/>
    <property type="molecule type" value="Genomic_DNA"/>
</dbReference>
<dbReference type="Pfam" id="PF02126">
    <property type="entry name" value="PTE"/>
    <property type="match status" value="1"/>
</dbReference>
<protein>
    <submittedName>
        <fullName evidence="3">Unannotated protein</fullName>
    </submittedName>
</protein>
<sequence length="303" mass="33847">MKEVMTVRGPVDASKLGIILPHEHLLFDLFRVFQPQREFKVIDADLAASELQLYVDAGGSTIVEVTTIDMARDHKSMLAISEKTGAHIIMSTGWYREPFYSPDMWHRTTKELTKQLVDEINFGIDGIRPGIIGEIGTHHGYVSPVEEKVHRAAARAHLETGLAITLHSNATNVGLAQLDVLEEEGVDLSKVVVGHCDTYPKLDYHLALLDRGAWVEFDTIRGSFEYETNMQIKLITDLISRGFLSRILLSQDLGSSRLLTAYGGNGFAYLVTTFRQRLIEAGLSNEQIVTLIQDNPRRMLVGD</sequence>
<evidence type="ECO:0000313" key="3">
    <source>
        <dbReference type="EMBL" id="CAB4869251.1"/>
    </source>
</evidence>
<dbReference type="PANTHER" id="PTHR10819">
    <property type="entry name" value="PHOSPHOTRIESTERASE-RELATED"/>
    <property type="match status" value="1"/>
</dbReference>
<gene>
    <name evidence="3" type="ORF">UFOPK3342_00875</name>
</gene>
<reference evidence="3" key="1">
    <citation type="submission" date="2020-05" db="EMBL/GenBank/DDBJ databases">
        <authorList>
            <person name="Chiriac C."/>
            <person name="Salcher M."/>
            <person name="Ghai R."/>
            <person name="Kavagutti S V."/>
        </authorList>
    </citation>
    <scope>NUCLEOTIDE SEQUENCE</scope>
</reference>
<dbReference type="PROSITE" id="PS51347">
    <property type="entry name" value="PHOSPHOTRIESTERASE_2"/>
    <property type="match status" value="1"/>
</dbReference>
<accession>A0A6J7DG01</accession>
<evidence type="ECO:0000256" key="2">
    <source>
        <dbReference type="ARBA" id="ARBA00022801"/>
    </source>
</evidence>
<dbReference type="InterPro" id="IPR001559">
    <property type="entry name" value="Phosphotriesterase"/>
</dbReference>
<dbReference type="AlphaFoldDB" id="A0A6J7DG01"/>
<dbReference type="PANTHER" id="PTHR10819:SF3">
    <property type="entry name" value="PHOSPHOTRIESTERASE-RELATED PROTEIN"/>
    <property type="match status" value="1"/>
</dbReference>
<evidence type="ECO:0000256" key="1">
    <source>
        <dbReference type="ARBA" id="ARBA00022723"/>
    </source>
</evidence>
<proteinExistence type="predicted"/>
<dbReference type="PIRSF" id="PIRSF016839">
    <property type="entry name" value="PhP"/>
    <property type="match status" value="1"/>
</dbReference>
<organism evidence="3">
    <name type="scientific">freshwater metagenome</name>
    <dbReference type="NCBI Taxonomy" id="449393"/>
    <lineage>
        <taxon>unclassified sequences</taxon>
        <taxon>metagenomes</taxon>
        <taxon>ecological metagenomes</taxon>
    </lineage>
</organism>
<keyword evidence="1" id="KW-0479">Metal-binding</keyword>
<name>A0A6J7DG01_9ZZZZ</name>
<dbReference type="SUPFAM" id="SSF51556">
    <property type="entry name" value="Metallo-dependent hydrolases"/>
    <property type="match status" value="1"/>
</dbReference>
<dbReference type="InterPro" id="IPR032466">
    <property type="entry name" value="Metal_Hydrolase"/>
</dbReference>
<dbReference type="GO" id="GO:0016787">
    <property type="term" value="F:hydrolase activity"/>
    <property type="evidence" value="ECO:0007669"/>
    <property type="project" value="UniProtKB-KW"/>
</dbReference>
<keyword evidence="2" id="KW-0378">Hydrolase</keyword>